<dbReference type="PANTHER" id="PTHR24171">
    <property type="entry name" value="ANKYRIN REPEAT DOMAIN-CONTAINING PROTEIN 39-RELATED"/>
    <property type="match status" value="1"/>
</dbReference>
<evidence type="ECO:0000313" key="5">
    <source>
        <dbReference type="EMBL" id="EKX44609.1"/>
    </source>
</evidence>
<dbReference type="Gene3D" id="1.25.40.20">
    <property type="entry name" value="Ankyrin repeat-containing domain"/>
    <property type="match status" value="1"/>
</dbReference>
<dbReference type="InterPro" id="IPR036291">
    <property type="entry name" value="NAD(P)-bd_dom_sf"/>
</dbReference>
<dbReference type="KEGG" id="gtt:GUITHDRAFT_109385"/>
<dbReference type="Gene3D" id="3.40.50.720">
    <property type="entry name" value="NAD(P)-binding Rossmann-like Domain"/>
    <property type="match status" value="1"/>
</dbReference>
<dbReference type="AlphaFoldDB" id="L1J921"/>
<dbReference type="PaxDb" id="55529-EKX44609"/>
<reference evidence="7" key="2">
    <citation type="submission" date="2012-11" db="EMBL/GenBank/DDBJ databases">
        <authorList>
            <person name="Kuo A."/>
            <person name="Curtis B.A."/>
            <person name="Tanifuji G."/>
            <person name="Burki F."/>
            <person name="Gruber A."/>
            <person name="Irimia M."/>
            <person name="Maruyama S."/>
            <person name="Arias M.C."/>
            <person name="Ball S.G."/>
            <person name="Gile G.H."/>
            <person name="Hirakawa Y."/>
            <person name="Hopkins J.F."/>
            <person name="Rensing S.A."/>
            <person name="Schmutz J."/>
            <person name="Symeonidi A."/>
            <person name="Elias M."/>
            <person name="Eveleigh R.J."/>
            <person name="Herman E.K."/>
            <person name="Klute M.J."/>
            <person name="Nakayama T."/>
            <person name="Obornik M."/>
            <person name="Reyes-Prieto A."/>
            <person name="Armbrust E.V."/>
            <person name="Aves S.J."/>
            <person name="Beiko R.G."/>
            <person name="Coutinho P."/>
            <person name="Dacks J.B."/>
            <person name="Durnford D.G."/>
            <person name="Fast N.M."/>
            <person name="Green B.R."/>
            <person name="Grisdale C."/>
            <person name="Hempe F."/>
            <person name="Henrissat B."/>
            <person name="Hoppner M.P."/>
            <person name="Ishida K.-I."/>
            <person name="Kim E."/>
            <person name="Koreny L."/>
            <person name="Kroth P.G."/>
            <person name="Liu Y."/>
            <person name="Malik S.-B."/>
            <person name="Maier U.G."/>
            <person name="McRose D."/>
            <person name="Mock T."/>
            <person name="Neilson J.A."/>
            <person name="Onodera N.T."/>
            <person name="Poole A.M."/>
            <person name="Pritham E.J."/>
            <person name="Richards T.A."/>
            <person name="Rocap G."/>
            <person name="Roy S.W."/>
            <person name="Sarai C."/>
            <person name="Schaack S."/>
            <person name="Shirato S."/>
            <person name="Slamovits C.H."/>
            <person name="Spencer D.F."/>
            <person name="Suzuki S."/>
            <person name="Worden A.Z."/>
            <person name="Zauner S."/>
            <person name="Barry K."/>
            <person name="Bell C."/>
            <person name="Bharti A.K."/>
            <person name="Crow J.A."/>
            <person name="Grimwood J."/>
            <person name="Kramer R."/>
            <person name="Lindquist E."/>
            <person name="Lucas S."/>
            <person name="Salamov A."/>
            <person name="McFadden G.I."/>
            <person name="Lane C.E."/>
            <person name="Keeling P.J."/>
            <person name="Gray M.W."/>
            <person name="Grigoriev I.V."/>
            <person name="Archibald J.M."/>
        </authorList>
    </citation>
    <scope>NUCLEOTIDE SEQUENCE</scope>
    <source>
        <strain evidence="7">CCMP2712</strain>
    </source>
</reference>
<dbReference type="SMART" id="SM00248">
    <property type="entry name" value="ANK"/>
    <property type="match status" value="2"/>
</dbReference>
<proteinExistence type="predicted"/>
<dbReference type="Pfam" id="PF12796">
    <property type="entry name" value="Ank_2"/>
    <property type="match status" value="1"/>
</dbReference>
<evidence type="ECO:0000256" key="2">
    <source>
        <dbReference type="ARBA" id="ARBA00023043"/>
    </source>
</evidence>
<dbReference type="STRING" id="905079.L1J921"/>
<dbReference type="EMBL" id="JH993003">
    <property type="protein sequence ID" value="EKX44609.1"/>
    <property type="molecule type" value="Genomic_DNA"/>
</dbReference>
<dbReference type="SUPFAM" id="SSF51735">
    <property type="entry name" value="NAD(P)-binding Rossmann-fold domains"/>
    <property type="match status" value="1"/>
</dbReference>
<dbReference type="Proteomes" id="UP000011087">
    <property type="component" value="Unassembled WGS sequence"/>
</dbReference>
<evidence type="ECO:0000256" key="3">
    <source>
        <dbReference type="PROSITE-ProRule" id="PRU00023"/>
    </source>
</evidence>
<feature type="repeat" description="ANK" evidence="3">
    <location>
        <begin position="51"/>
        <end position="83"/>
    </location>
</feature>
<evidence type="ECO:0000313" key="6">
    <source>
        <dbReference type="EnsemblProtists" id="EKX44609"/>
    </source>
</evidence>
<organism evidence="5">
    <name type="scientific">Guillardia theta (strain CCMP2712)</name>
    <name type="common">Cryptophyte</name>
    <dbReference type="NCBI Taxonomy" id="905079"/>
    <lineage>
        <taxon>Eukaryota</taxon>
        <taxon>Cryptophyceae</taxon>
        <taxon>Pyrenomonadales</taxon>
        <taxon>Geminigeraceae</taxon>
        <taxon>Guillardia</taxon>
    </lineage>
</organism>
<dbReference type="InterPro" id="IPR036770">
    <property type="entry name" value="Ankyrin_rpt-contain_sf"/>
</dbReference>
<sequence>MEALLEAAAAGDEAKVDAMLGSSADPNWTDESGWSPLIMAAKANPNYPSFHNRTALMGACMNGYEDVVKTLLESQADPSIRNDENENALDLAKKKSFNKISNLISIALEMDNVRNRRWREESSFLCHDESIRSEINLEVGGKTLLDFAFETGNSELVAILIGFNATRGNLKDQWSPQDSLMEEGKQEIPEKVSESLRILVIGGTQFMGRQTVEELVAAGHEGLGNAPTHYILISTDSVYMACLRTSQSEEGGVKEESAQRPPSEEHKEELRLRSPYQYEYGSRKLECEESLKVLHDKMVYSHDVVSAIIKTIEAGPRVYGLSLNIAGREQPTMKEFIEMIAEACGGDELSFDENKRSFFPSVDFGPVASSKAQEILAWQPTEIKDWIRRTTAWNDVPANAAYTMAFVRANSYLA</sequence>
<dbReference type="PANTHER" id="PTHR24171:SF8">
    <property type="entry name" value="BRCA1-ASSOCIATED RING DOMAIN PROTEIN 1"/>
    <property type="match status" value="1"/>
</dbReference>
<reference evidence="5 7" key="1">
    <citation type="journal article" date="2012" name="Nature">
        <title>Algal genomes reveal evolutionary mosaicism and the fate of nucleomorphs.</title>
        <authorList>
            <consortium name="DOE Joint Genome Institute"/>
            <person name="Curtis B.A."/>
            <person name="Tanifuji G."/>
            <person name="Burki F."/>
            <person name="Gruber A."/>
            <person name="Irimia M."/>
            <person name="Maruyama S."/>
            <person name="Arias M.C."/>
            <person name="Ball S.G."/>
            <person name="Gile G.H."/>
            <person name="Hirakawa Y."/>
            <person name="Hopkins J.F."/>
            <person name="Kuo A."/>
            <person name="Rensing S.A."/>
            <person name="Schmutz J."/>
            <person name="Symeonidi A."/>
            <person name="Elias M."/>
            <person name="Eveleigh R.J."/>
            <person name="Herman E.K."/>
            <person name="Klute M.J."/>
            <person name="Nakayama T."/>
            <person name="Obornik M."/>
            <person name="Reyes-Prieto A."/>
            <person name="Armbrust E.V."/>
            <person name="Aves S.J."/>
            <person name="Beiko R.G."/>
            <person name="Coutinho P."/>
            <person name="Dacks J.B."/>
            <person name="Durnford D.G."/>
            <person name="Fast N.M."/>
            <person name="Green B.R."/>
            <person name="Grisdale C.J."/>
            <person name="Hempel F."/>
            <person name="Henrissat B."/>
            <person name="Hoppner M.P."/>
            <person name="Ishida K."/>
            <person name="Kim E."/>
            <person name="Koreny L."/>
            <person name="Kroth P.G."/>
            <person name="Liu Y."/>
            <person name="Malik S.B."/>
            <person name="Maier U.G."/>
            <person name="McRose D."/>
            <person name="Mock T."/>
            <person name="Neilson J.A."/>
            <person name="Onodera N.T."/>
            <person name="Poole A.M."/>
            <person name="Pritham E.J."/>
            <person name="Richards T.A."/>
            <person name="Rocap G."/>
            <person name="Roy S.W."/>
            <person name="Sarai C."/>
            <person name="Schaack S."/>
            <person name="Shirato S."/>
            <person name="Slamovits C.H."/>
            <person name="Spencer D.F."/>
            <person name="Suzuki S."/>
            <person name="Worden A.Z."/>
            <person name="Zauner S."/>
            <person name="Barry K."/>
            <person name="Bell C."/>
            <person name="Bharti A.K."/>
            <person name="Crow J.A."/>
            <person name="Grimwood J."/>
            <person name="Kramer R."/>
            <person name="Lindquist E."/>
            <person name="Lucas S."/>
            <person name="Salamov A."/>
            <person name="McFadden G.I."/>
            <person name="Lane C.E."/>
            <person name="Keeling P.J."/>
            <person name="Gray M.W."/>
            <person name="Grigoriev I.V."/>
            <person name="Archibald J.M."/>
        </authorList>
    </citation>
    <scope>NUCLEOTIDE SEQUENCE</scope>
    <source>
        <strain evidence="5 7">CCMP2712</strain>
    </source>
</reference>
<dbReference type="HOGENOM" id="CLU_664720_0_0_1"/>
<reference evidence="6" key="3">
    <citation type="submission" date="2016-03" db="UniProtKB">
        <authorList>
            <consortium name="EnsemblProtists"/>
        </authorList>
    </citation>
    <scope>IDENTIFICATION</scope>
</reference>
<feature type="region of interest" description="Disordered" evidence="4">
    <location>
        <begin position="249"/>
        <end position="270"/>
    </location>
</feature>
<dbReference type="RefSeq" id="XP_005831589.1">
    <property type="nucleotide sequence ID" value="XM_005831532.1"/>
</dbReference>
<dbReference type="PROSITE" id="PS50297">
    <property type="entry name" value="ANK_REP_REGION"/>
    <property type="match status" value="1"/>
</dbReference>
<evidence type="ECO:0000256" key="4">
    <source>
        <dbReference type="SAM" id="MobiDB-lite"/>
    </source>
</evidence>
<accession>L1J921</accession>
<dbReference type="GO" id="GO:0004842">
    <property type="term" value="F:ubiquitin-protein transferase activity"/>
    <property type="evidence" value="ECO:0007669"/>
    <property type="project" value="TreeGrafter"/>
</dbReference>
<dbReference type="EnsemblProtists" id="EKX44609">
    <property type="protein sequence ID" value="EKX44609"/>
    <property type="gene ID" value="GUITHDRAFT_109385"/>
</dbReference>
<dbReference type="InterPro" id="IPR002110">
    <property type="entry name" value="Ankyrin_rpt"/>
</dbReference>
<dbReference type="GO" id="GO:0085020">
    <property type="term" value="P:protein K6-linked ubiquitination"/>
    <property type="evidence" value="ECO:0007669"/>
    <property type="project" value="TreeGrafter"/>
</dbReference>
<feature type="compositionally biased region" description="Basic and acidic residues" evidence="4">
    <location>
        <begin position="251"/>
        <end position="270"/>
    </location>
</feature>
<gene>
    <name evidence="5" type="ORF">GUITHDRAFT_109385</name>
</gene>
<dbReference type="OrthoDB" id="2157354at2759"/>
<protein>
    <submittedName>
        <fullName evidence="5 6">Uncharacterized protein</fullName>
    </submittedName>
</protein>
<evidence type="ECO:0000256" key="1">
    <source>
        <dbReference type="ARBA" id="ARBA00022737"/>
    </source>
</evidence>
<evidence type="ECO:0000313" key="7">
    <source>
        <dbReference type="Proteomes" id="UP000011087"/>
    </source>
</evidence>
<keyword evidence="2 3" id="KW-0040">ANK repeat</keyword>
<dbReference type="SUPFAM" id="SSF48403">
    <property type="entry name" value="Ankyrin repeat"/>
    <property type="match status" value="1"/>
</dbReference>
<keyword evidence="7" id="KW-1185">Reference proteome</keyword>
<dbReference type="GeneID" id="17301366"/>
<keyword evidence="1" id="KW-0677">Repeat</keyword>
<name>L1J921_GUITC</name>
<dbReference type="PROSITE" id="PS50088">
    <property type="entry name" value="ANK_REPEAT"/>
    <property type="match status" value="1"/>
</dbReference>